<keyword evidence="2" id="KW-0175">Coiled coil</keyword>
<keyword evidence="6" id="KW-1185">Reference proteome</keyword>
<accession>A0A2B4RHS3</accession>
<dbReference type="CDD" id="cd01644">
    <property type="entry name" value="RT_pepA17"/>
    <property type="match status" value="1"/>
</dbReference>
<dbReference type="SUPFAM" id="SSF56059">
    <property type="entry name" value="Glutathione synthetase ATP-binding domain-like"/>
    <property type="match status" value="2"/>
</dbReference>
<dbReference type="EMBL" id="LSMT01000607">
    <property type="protein sequence ID" value="PFX15812.1"/>
    <property type="molecule type" value="Genomic_DNA"/>
</dbReference>
<feature type="region of interest" description="Disordered" evidence="3">
    <location>
        <begin position="1636"/>
        <end position="1667"/>
    </location>
</feature>
<sequence length="1667" mass="191843">MAENVKYSSRESYSSELKKPLLNTGSDSISHVSEKCSRPRKSSSGRLSSSTSSSVARRKALAEAAAAKQEAKFDRLLAEKEFERVGMEAEEERKRQFRRAKFECDKAVLTAKKKAAIAEAKLKVIEQAIEEEEKEEQDITITIPDLYKPELLVTTCLKKNEPNEHDQQDQDHTTPIRSGDQVWYLPHFGVYHPRKPDQIRVVFDSSAEFHGVSLNKELLPGPDLMNSLTGVLMRFRQENLATMCDIEQMLHSFHVSPEHQNFLRFLWFKGNDPSKEVIEYKRTFHLFGNGPSPAIASFGLRKTADDGEEKYGKATRDFVYRNFYVDDGLTLCPTVSETIKLIRNAQAMLATANLSLHKVVSNSVGVMEALPAEDRAKSVSDLDLCRDVLPTQRSLGFHWDIEKDDFTFCVSLPEKPFTQRGVLSTINSVYDPLGLASPVILEGKLILQQLVLMGKKANNNNPLGWDDPLPENMNKHWSRWRDDLPNLEEVYIPRCYHPEGFGTIERREIHAFSDASNEAIGTAVYLREISSGGDISVSLLFGRSKIAPTHSTSIPRLELCSAVLATQAVRMIRRELDVQINEEIYYSDSKVVLGYIQNESRRFYVYAANRVQTIRNATEPSQWRYIDTTSNPTDLATRCISPSKLVESRWISGPDFLRSQLSQPPYLPQEVPLDESDPEVKREVTACATRSHASRELGCSRFKRFSTWSSVKRAIASLISLIKDFKGRNEERLKKPTNPLPIPSAAELEHAGQIIPPHRHNTFGQRRSATPNSCHAAYHEDPTSRTSPWSLRPAGHLLLQLVEKSQYLADQFWVRWKKEYLQKLQERPKWQNRQRNVSVGDIVLIKDDESHRNDWPLDFIPVTFILPADYNLFVEEFRKNPSSTWIMKPTNKSQGKGIFLINRLSQLKKWSKDSRGTPLVHPSGKDAYVISRYIDNPLLIGGKKFDLRIYVLVTSYRPLKCYFIEKFGETELPAKREFYSKLNDCDISEGDYEHAKKIWNEFKMKNMGDYHDLYLKSDVLLLADVFEEFRNVCLENNSLDPAWYYTAPGLAWDAALKVTKVELELLSDPDMLLMVEKGIREGISMIPNCYGKANNKYMNLKFDREKPSKYLTYLDANNLYGWAMCKPLPVRGFKWVSREEIGDWRASDSEHRNIPCILEVDLEYPKELHNLHNDYPLAPERIMINSNKVEKPVPNLNDKKKYIIHHQNLKQCLELGLRLKKIYRGIKFEEEPWLKSYIELNTNLRMNAKNEFEKDFFKLMNNSVFGKTMENIRKRVDVRLLNNRKKAQKLSAKPNFKHCTIFDENLIAIHMGRTSIKFDKPVFCGMAILDLSKTLMYDFHYNYIKKKYGDKAKLLFTDTDSLMYEIETEDFYKDIAADVEEKFDTSNFPKDHISKIPTGCNKKVVGMMKDEAGGKIIEEFVGLRAKLYSYKILEGKEEKKCKGIKKTVIKKNITHEDYKKYKLGFCRFCTVQYNASLSELDNMFVHLTNVAIQKYGEEYNPIHGGKWTVKNLQFYLEGTRGKEVTDKLFDDINWCIVHSLKAVQNVIANDRHCFECYGYDIIIDDNLKPWLIEVNASPSLTSTTSADRIMKYNLIHDTLSIVLPNGEIPDVRWNKIPSKDALGNFEVLYDEELASQDSLERDSRSRTGQTAASRVTKEGKIKQATWK</sequence>
<name>A0A2B4RHS3_STYPI</name>
<dbReference type="SUPFAM" id="SSF56672">
    <property type="entry name" value="DNA/RNA polymerases"/>
    <property type="match status" value="1"/>
</dbReference>
<feature type="domain" description="ATP-grasp" evidence="4">
    <location>
        <begin position="1560"/>
        <end position="1603"/>
    </location>
</feature>
<dbReference type="Proteomes" id="UP000225706">
    <property type="component" value="Unassembled WGS sequence"/>
</dbReference>
<feature type="region of interest" description="Disordered" evidence="3">
    <location>
        <begin position="1"/>
        <end position="55"/>
    </location>
</feature>
<dbReference type="PROSITE" id="PS50975">
    <property type="entry name" value="ATP_GRASP"/>
    <property type="match status" value="1"/>
</dbReference>
<dbReference type="InterPro" id="IPR011761">
    <property type="entry name" value="ATP-grasp"/>
</dbReference>
<evidence type="ECO:0000259" key="4">
    <source>
        <dbReference type="PROSITE" id="PS50975"/>
    </source>
</evidence>
<dbReference type="PANTHER" id="PTHR47331">
    <property type="entry name" value="PHD-TYPE DOMAIN-CONTAINING PROTEIN"/>
    <property type="match status" value="1"/>
</dbReference>
<dbReference type="InterPro" id="IPR008042">
    <property type="entry name" value="Retrotrans_Pao"/>
</dbReference>
<dbReference type="Pfam" id="PF03133">
    <property type="entry name" value="TTL"/>
    <property type="match status" value="2"/>
</dbReference>
<evidence type="ECO:0000256" key="1">
    <source>
        <dbReference type="PROSITE-ProRule" id="PRU00409"/>
    </source>
</evidence>
<gene>
    <name evidence="5" type="primary">TTLL1</name>
    <name evidence="5" type="ORF">AWC38_SpisGene19952</name>
</gene>
<feature type="compositionally biased region" description="Low complexity" evidence="3">
    <location>
        <begin position="44"/>
        <end position="55"/>
    </location>
</feature>
<dbReference type="Gene3D" id="3.90.1600.10">
    <property type="entry name" value="Palm domain of DNA polymerase"/>
    <property type="match status" value="1"/>
</dbReference>
<reference evidence="6" key="1">
    <citation type="journal article" date="2017" name="bioRxiv">
        <title>Comparative analysis of the genomes of Stylophora pistillata and Acropora digitifera provides evidence for extensive differences between species of corals.</title>
        <authorList>
            <person name="Voolstra C.R."/>
            <person name="Li Y."/>
            <person name="Liew Y.J."/>
            <person name="Baumgarten S."/>
            <person name="Zoccola D."/>
            <person name="Flot J.-F."/>
            <person name="Tambutte S."/>
            <person name="Allemand D."/>
            <person name="Aranda M."/>
        </authorList>
    </citation>
    <scope>NUCLEOTIDE SEQUENCE [LARGE SCALE GENOMIC DNA]</scope>
</reference>
<dbReference type="InterPro" id="IPR004344">
    <property type="entry name" value="TTL/TTLL_fam"/>
</dbReference>
<evidence type="ECO:0000313" key="5">
    <source>
        <dbReference type="EMBL" id="PFX15812.1"/>
    </source>
</evidence>
<dbReference type="Gene3D" id="3.30.470.20">
    <property type="entry name" value="ATP-grasp fold, B domain"/>
    <property type="match status" value="2"/>
</dbReference>
<evidence type="ECO:0000256" key="2">
    <source>
        <dbReference type="SAM" id="Coils"/>
    </source>
</evidence>
<protein>
    <submittedName>
        <fullName evidence="5">Putative tubulin polyglutamylase TTLL1</fullName>
    </submittedName>
</protein>
<dbReference type="GO" id="GO:0046872">
    <property type="term" value="F:metal ion binding"/>
    <property type="evidence" value="ECO:0007669"/>
    <property type="project" value="InterPro"/>
</dbReference>
<proteinExistence type="predicted"/>
<dbReference type="PROSITE" id="PS51221">
    <property type="entry name" value="TTL"/>
    <property type="match status" value="2"/>
</dbReference>
<dbReference type="PANTHER" id="PTHR47331:SF6">
    <property type="entry name" value="DOUBLECORTIN DOMAIN-CONTAINING PROTEIN"/>
    <property type="match status" value="1"/>
</dbReference>
<dbReference type="InterPro" id="IPR043502">
    <property type="entry name" value="DNA/RNA_pol_sf"/>
</dbReference>
<dbReference type="InterPro" id="IPR023211">
    <property type="entry name" value="DNA_pol_palm_dom_sf"/>
</dbReference>
<feature type="coiled-coil region" evidence="2">
    <location>
        <begin position="115"/>
        <end position="142"/>
    </location>
</feature>
<dbReference type="Pfam" id="PF05380">
    <property type="entry name" value="Peptidase_A17"/>
    <property type="match status" value="1"/>
</dbReference>
<evidence type="ECO:0000256" key="3">
    <source>
        <dbReference type="SAM" id="MobiDB-lite"/>
    </source>
</evidence>
<feature type="compositionally biased region" description="Polar residues" evidence="3">
    <location>
        <begin position="1"/>
        <end position="15"/>
    </location>
</feature>
<organism evidence="5 6">
    <name type="scientific">Stylophora pistillata</name>
    <name type="common">Smooth cauliflower coral</name>
    <dbReference type="NCBI Taxonomy" id="50429"/>
    <lineage>
        <taxon>Eukaryota</taxon>
        <taxon>Metazoa</taxon>
        <taxon>Cnidaria</taxon>
        <taxon>Anthozoa</taxon>
        <taxon>Hexacorallia</taxon>
        <taxon>Scleractinia</taxon>
        <taxon>Astrocoeniina</taxon>
        <taxon>Pocilloporidae</taxon>
        <taxon>Stylophora</taxon>
    </lineage>
</organism>
<keyword evidence="1" id="KW-0067">ATP-binding</keyword>
<evidence type="ECO:0000313" key="6">
    <source>
        <dbReference type="Proteomes" id="UP000225706"/>
    </source>
</evidence>
<keyword evidence="1" id="KW-0547">Nucleotide-binding</keyword>
<dbReference type="GO" id="GO:0005524">
    <property type="term" value="F:ATP binding"/>
    <property type="evidence" value="ECO:0007669"/>
    <property type="project" value="UniProtKB-UniRule"/>
</dbReference>
<comment type="caution">
    <text evidence="5">The sequence shown here is derived from an EMBL/GenBank/DDBJ whole genome shotgun (WGS) entry which is preliminary data.</text>
</comment>